<accession>A0ACB9XL01</accession>
<reference evidence="1" key="1">
    <citation type="submission" date="2022-05" db="EMBL/GenBank/DDBJ databases">
        <title>Chromosome-level genome of Chaenocephalus aceratus.</title>
        <authorList>
            <person name="Park H."/>
        </authorList>
    </citation>
    <scope>NUCLEOTIDE SEQUENCE</scope>
    <source>
        <strain evidence="1">KU_202001</strain>
    </source>
</reference>
<dbReference type="Proteomes" id="UP001057452">
    <property type="component" value="Chromosome 5"/>
</dbReference>
<evidence type="ECO:0000313" key="1">
    <source>
        <dbReference type="EMBL" id="KAI4827069.1"/>
    </source>
</evidence>
<proteinExistence type="predicted"/>
<feature type="non-terminal residue" evidence="1">
    <location>
        <position position="87"/>
    </location>
</feature>
<evidence type="ECO:0000313" key="2">
    <source>
        <dbReference type="Proteomes" id="UP001057452"/>
    </source>
</evidence>
<gene>
    <name evidence="1" type="ORF">KUCAC02_030495</name>
</gene>
<organism evidence="1 2">
    <name type="scientific">Chaenocephalus aceratus</name>
    <name type="common">Blackfin icefish</name>
    <name type="synonym">Chaenichthys aceratus</name>
    <dbReference type="NCBI Taxonomy" id="36190"/>
    <lineage>
        <taxon>Eukaryota</taxon>
        <taxon>Metazoa</taxon>
        <taxon>Chordata</taxon>
        <taxon>Craniata</taxon>
        <taxon>Vertebrata</taxon>
        <taxon>Euteleostomi</taxon>
        <taxon>Actinopterygii</taxon>
        <taxon>Neopterygii</taxon>
        <taxon>Teleostei</taxon>
        <taxon>Neoteleostei</taxon>
        <taxon>Acanthomorphata</taxon>
        <taxon>Eupercaria</taxon>
        <taxon>Perciformes</taxon>
        <taxon>Notothenioidei</taxon>
        <taxon>Channichthyidae</taxon>
        <taxon>Chaenocephalus</taxon>
    </lineage>
</organism>
<sequence length="87" mass="9568">MYSSQQQQPPPDQPSTHSGGGGIAVMGRDMLSRPWGPFHICSLPPPVLSEQAVSVTAIFLWVGGGVHLRQLTWTLSMLMFVQLLMMF</sequence>
<name>A0ACB9XL01_CHAAC</name>
<protein>
    <submittedName>
        <fullName evidence="1">Uncharacterized protein</fullName>
    </submittedName>
</protein>
<dbReference type="EMBL" id="CM043789">
    <property type="protein sequence ID" value="KAI4827069.1"/>
    <property type="molecule type" value="Genomic_DNA"/>
</dbReference>
<keyword evidence="2" id="KW-1185">Reference proteome</keyword>
<comment type="caution">
    <text evidence="1">The sequence shown here is derived from an EMBL/GenBank/DDBJ whole genome shotgun (WGS) entry which is preliminary data.</text>
</comment>